<dbReference type="GO" id="GO:0061599">
    <property type="term" value="F:molybdopterin molybdotransferase activity"/>
    <property type="evidence" value="ECO:0007669"/>
    <property type="project" value="UniProtKB-UniRule"/>
</dbReference>
<dbReference type="InterPro" id="IPR036425">
    <property type="entry name" value="MoaB/Mog-like_dom_sf"/>
</dbReference>
<comment type="pathway">
    <text evidence="1">Cofactor biosynthesis; molybdopterin biosynthesis.</text>
</comment>
<dbReference type="RefSeq" id="WP_136777135.1">
    <property type="nucleotide sequence ID" value="NZ_SUPK01000003.1"/>
</dbReference>
<dbReference type="SMART" id="SM00852">
    <property type="entry name" value="MoCF_biosynth"/>
    <property type="match status" value="1"/>
</dbReference>
<dbReference type="PANTHER" id="PTHR10192:SF28">
    <property type="entry name" value="MOLYBDOPTERIN MOLYBDENUMTRANSFERASE"/>
    <property type="match status" value="1"/>
</dbReference>
<dbReference type="PANTHER" id="PTHR10192">
    <property type="entry name" value="MOLYBDOPTERIN BIOSYNTHESIS PROTEIN"/>
    <property type="match status" value="1"/>
</dbReference>
<evidence type="ECO:0000313" key="4">
    <source>
        <dbReference type="Proteomes" id="UP000309673"/>
    </source>
</evidence>
<organism evidence="3 4">
    <name type="scientific">Cohnella pontilimi</name>
    <dbReference type="NCBI Taxonomy" id="2564100"/>
    <lineage>
        <taxon>Bacteria</taxon>
        <taxon>Bacillati</taxon>
        <taxon>Bacillota</taxon>
        <taxon>Bacilli</taxon>
        <taxon>Bacillales</taxon>
        <taxon>Paenibacillaceae</taxon>
        <taxon>Cohnella</taxon>
    </lineage>
</organism>
<dbReference type="OrthoDB" id="9767940at2"/>
<proteinExistence type="inferred from homology"/>
<dbReference type="EC" id="2.10.1.1" evidence="1"/>
<evidence type="ECO:0000313" key="3">
    <source>
        <dbReference type="EMBL" id="TJY42716.1"/>
    </source>
</evidence>
<evidence type="ECO:0000256" key="1">
    <source>
        <dbReference type="RuleBase" id="RU365090"/>
    </source>
</evidence>
<dbReference type="AlphaFoldDB" id="A0A4U0FCT9"/>
<dbReference type="UniPathway" id="UPA00344"/>
<dbReference type="Proteomes" id="UP000309673">
    <property type="component" value="Unassembled WGS sequence"/>
</dbReference>
<keyword evidence="4" id="KW-1185">Reference proteome</keyword>
<feature type="domain" description="MoaB/Mog" evidence="2">
    <location>
        <begin position="203"/>
        <end position="335"/>
    </location>
</feature>
<dbReference type="CDD" id="cd03522">
    <property type="entry name" value="MoeA_like"/>
    <property type="match status" value="1"/>
</dbReference>
<gene>
    <name evidence="3" type="ORF">E5161_07690</name>
</gene>
<keyword evidence="1" id="KW-0479">Metal-binding</keyword>
<reference evidence="3 4" key="1">
    <citation type="submission" date="2019-04" db="EMBL/GenBank/DDBJ databases">
        <title>Cohnella sp. nov., isolated from soil.</title>
        <authorList>
            <person name="Kim W."/>
        </authorList>
    </citation>
    <scope>NUCLEOTIDE SEQUENCE [LARGE SCALE GENOMIC DNA]</scope>
    <source>
        <strain evidence="3 4">CAU 1483</strain>
    </source>
</reference>
<protein>
    <recommendedName>
        <fullName evidence="1">Molybdopterin molybdenumtransferase</fullName>
        <ecNumber evidence="1">2.10.1.1</ecNumber>
    </recommendedName>
</protein>
<keyword evidence="1" id="KW-0808">Transferase</keyword>
<evidence type="ECO:0000259" key="2">
    <source>
        <dbReference type="SMART" id="SM00852"/>
    </source>
</evidence>
<accession>A0A4U0FCT9</accession>
<dbReference type="InterPro" id="IPR001453">
    <property type="entry name" value="MoaB/Mog_dom"/>
</dbReference>
<comment type="function">
    <text evidence="1">Catalyzes the insertion of molybdate into adenylated molybdopterin with the concomitant release of AMP.</text>
</comment>
<dbReference type="Gene3D" id="3.40.980.10">
    <property type="entry name" value="MoaB/Mog-like domain"/>
    <property type="match status" value="1"/>
</dbReference>
<comment type="caution">
    <text evidence="3">The sequence shown here is derived from an EMBL/GenBank/DDBJ whole genome shotgun (WGS) entry which is preliminary data.</text>
</comment>
<dbReference type="SUPFAM" id="SSF53218">
    <property type="entry name" value="Molybdenum cofactor biosynthesis proteins"/>
    <property type="match status" value="1"/>
</dbReference>
<dbReference type="GO" id="GO:0046872">
    <property type="term" value="F:metal ion binding"/>
    <property type="evidence" value="ECO:0007669"/>
    <property type="project" value="UniProtKB-UniRule"/>
</dbReference>
<dbReference type="EMBL" id="SUPK01000003">
    <property type="protein sequence ID" value="TJY42716.1"/>
    <property type="molecule type" value="Genomic_DNA"/>
</dbReference>
<keyword evidence="1" id="KW-0500">Molybdenum</keyword>
<sequence length="355" mass="38164">MTFPDREAETAAEHGTSVISSSVLREVKVEDAVGLVLAHDLTQIVPGTFKGRLFRKGHRISEQDISKLKDIGKEHLYVIDLAPSDLHEDDAALRMAVALAGEHVAYGDPHEGKVSLKSEINGLAAIDPDFVHTVNAAGEVALATILNHQVVRQGDTLAATRVIPLIVPEAKVADVERLAAKYRNEHGGRAPVAVRPLRRMRAGLLTTGTEVFSGRIADKFGPAVRAKLESLGSEVAEQRFAPDDRHTIVKEIRYFLGQGYDMILVSGGMSVDPDDRTPGAIAAAGADIVSYGTPMLPGSMLLFGYLEGVPIFGLPGCVMHDPYTSFDVLLPRVLAGDVIVREDIITMGYGGLYRG</sequence>
<comment type="cofactor">
    <cofactor evidence="1">
        <name>Mg(2+)</name>
        <dbReference type="ChEBI" id="CHEBI:18420"/>
    </cofactor>
</comment>
<dbReference type="InterPro" id="IPR038987">
    <property type="entry name" value="MoeA-like"/>
</dbReference>
<comment type="similarity">
    <text evidence="1">Belongs to the MoeA family.</text>
</comment>
<dbReference type="Pfam" id="PF00994">
    <property type="entry name" value="MoCF_biosynth"/>
    <property type="match status" value="1"/>
</dbReference>
<name>A0A4U0FCT9_9BACL</name>
<comment type="catalytic activity">
    <reaction evidence="1">
        <text>adenylyl-molybdopterin + molybdate = Mo-molybdopterin + AMP + H(+)</text>
        <dbReference type="Rhea" id="RHEA:35047"/>
        <dbReference type="ChEBI" id="CHEBI:15378"/>
        <dbReference type="ChEBI" id="CHEBI:36264"/>
        <dbReference type="ChEBI" id="CHEBI:62727"/>
        <dbReference type="ChEBI" id="CHEBI:71302"/>
        <dbReference type="ChEBI" id="CHEBI:456215"/>
    </reaction>
</comment>
<keyword evidence="1" id="KW-0460">Magnesium</keyword>
<dbReference type="GO" id="GO:0005829">
    <property type="term" value="C:cytosol"/>
    <property type="evidence" value="ECO:0007669"/>
    <property type="project" value="TreeGrafter"/>
</dbReference>
<dbReference type="GO" id="GO:0006777">
    <property type="term" value="P:Mo-molybdopterin cofactor biosynthetic process"/>
    <property type="evidence" value="ECO:0007669"/>
    <property type="project" value="UniProtKB-UniRule"/>
</dbReference>
<keyword evidence="1" id="KW-0501">Molybdenum cofactor biosynthesis</keyword>